<dbReference type="EMBL" id="JAACAK010000051">
    <property type="protein sequence ID" value="NIR74999.1"/>
    <property type="molecule type" value="Genomic_DNA"/>
</dbReference>
<dbReference type="GO" id="GO:0005840">
    <property type="term" value="C:ribosome"/>
    <property type="evidence" value="ECO:0007669"/>
    <property type="project" value="UniProtKB-KW"/>
</dbReference>
<reference evidence="10 11" key="1">
    <citation type="submission" date="2020-01" db="EMBL/GenBank/DDBJ databases">
        <title>Genomes assembled from Gulf of Kutch pelagic sediment metagenomes.</title>
        <authorList>
            <person name="Chandrashekar M."/>
            <person name="Mahajan M.S."/>
            <person name="Dave K.J."/>
            <person name="Vatsa P."/>
            <person name="Nathani N.M."/>
        </authorList>
    </citation>
    <scope>NUCLEOTIDE SEQUENCE [LARGE SCALE GENOMIC DNA]</scope>
    <source>
        <strain evidence="10">KS3-K002</strain>
    </source>
</reference>
<dbReference type="PANTHER" id="PTHR21011">
    <property type="entry name" value="MITOCHONDRIAL 28S RIBOSOMAL PROTEIN S6"/>
    <property type="match status" value="1"/>
</dbReference>
<evidence type="ECO:0000313" key="10">
    <source>
        <dbReference type="EMBL" id="NIR74999.1"/>
    </source>
</evidence>
<dbReference type="AlphaFoldDB" id="A0AAE5CD27"/>
<dbReference type="InterPro" id="IPR020815">
    <property type="entry name" value="Ribosomal_bS6_CS"/>
</dbReference>
<dbReference type="InterPro" id="IPR035980">
    <property type="entry name" value="Ribosomal_bS6_sf"/>
</dbReference>
<evidence type="ECO:0000256" key="6">
    <source>
        <dbReference type="ARBA" id="ARBA00035104"/>
    </source>
</evidence>
<evidence type="ECO:0000256" key="8">
    <source>
        <dbReference type="HAMAP-Rule" id="MF_00360"/>
    </source>
</evidence>
<dbReference type="InterPro" id="IPR000529">
    <property type="entry name" value="Ribosomal_bS6"/>
</dbReference>
<evidence type="ECO:0000256" key="7">
    <source>
        <dbReference type="ARBA" id="ARBA00035294"/>
    </source>
</evidence>
<evidence type="ECO:0000313" key="11">
    <source>
        <dbReference type="Proteomes" id="UP000702544"/>
    </source>
</evidence>
<keyword evidence="5 8" id="KW-0687">Ribonucleoprotein</keyword>
<dbReference type="PANTHER" id="PTHR21011:SF1">
    <property type="entry name" value="SMALL RIBOSOMAL SUBUNIT PROTEIN BS6M"/>
    <property type="match status" value="1"/>
</dbReference>
<gene>
    <name evidence="8 10" type="primary">rpsF</name>
    <name evidence="10" type="ORF">GWO12_07775</name>
</gene>
<dbReference type="Proteomes" id="UP000702544">
    <property type="component" value="Unassembled WGS sequence"/>
</dbReference>
<dbReference type="Gene3D" id="3.30.70.60">
    <property type="match status" value="1"/>
</dbReference>
<sequence>MRDYEVVYIFDSALDRSTIDQKLETFNGLVAGNGKGEVVAVEHWGKRQLAYPINRHDNGYYVVVQFRTEPESLPEFERAIKLDEQVLRHLVVLSEGELPSPRSAEEEGRKRYDDDDDDDDDDD</sequence>
<dbReference type="HAMAP" id="MF_00360">
    <property type="entry name" value="Ribosomal_bS6"/>
    <property type="match status" value="1"/>
</dbReference>
<organism evidence="10 11">
    <name type="scientific">Candidatus Kutchimonas denitrificans</name>
    <dbReference type="NCBI Taxonomy" id="3056748"/>
    <lineage>
        <taxon>Bacteria</taxon>
        <taxon>Pseudomonadati</taxon>
        <taxon>Gemmatimonadota</taxon>
        <taxon>Gemmatimonadia</taxon>
        <taxon>Candidatus Palauibacterales</taxon>
        <taxon>Candidatus Palauibacteraceae</taxon>
        <taxon>Candidatus Kutchimonas</taxon>
    </lineage>
</organism>
<dbReference type="InterPro" id="IPR020814">
    <property type="entry name" value="Ribosomal_S6_plastid/chlpt"/>
</dbReference>
<dbReference type="GO" id="GO:0005737">
    <property type="term" value="C:cytoplasm"/>
    <property type="evidence" value="ECO:0007669"/>
    <property type="project" value="UniProtKB-ARBA"/>
</dbReference>
<keyword evidence="3 8" id="KW-0694">RNA-binding</keyword>
<comment type="similarity">
    <text evidence="1 8">Belongs to the bacterial ribosomal protein bS6 family.</text>
</comment>
<comment type="function">
    <text evidence="6 8">Binds together with bS18 to 16S ribosomal RNA.</text>
</comment>
<evidence type="ECO:0000256" key="9">
    <source>
        <dbReference type="SAM" id="MobiDB-lite"/>
    </source>
</evidence>
<accession>A0AAE5CD27</accession>
<comment type="caution">
    <text evidence="10">The sequence shown here is derived from an EMBL/GenBank/DDBJ whole genome shotgun (WGS) entry which is preliminary data.</text>
</comment>
<name>A0AAE5CD27_9BACT</name>
<feature type="region of interest" description="Disordered" evidence="9">
    <location>
        <begin position="97"/>
        <end position="123"/>
    </location>
</feature>
<feature type="compositionally biased region" description="Basic and acidic residues" evidence="9">
    <location>
        <begin position="103"/>
        <end position="113"/>
    </location>
</feature>
<evidence type="ECO:0000256" key="3">
    <source>
        <dbReference type="ARBA" id="ARBA00022884"/>
    </source>
</evidence>
<dbReference type="PROSITE" id="PS01048">
    <property type="entry name" value="RIBOSOMAL_S6"/>
    <property type="match status" value="1"/>
</dbReference>
<evidence type="ECO:0000256" key="5">
    <source>
        <dbReference type="ARBA" id="ARBA00023274"/>
    </source>
</evidence>
<dbReference type="GO" id="GO:0070181">
    <property type="term" value="F:small ribosomal subunit rRNA binding"/>
    <property type="evidence" value="ECO:0007669"/>
    <property type="project" value="TreeGrafter"/>
</dbReference>
<evidence type="ECO:0000256" key="4">
    <source>
        <dbReference type="ARBA" id="ARBA00022980"/>
    </source>
</evidence>
<dbReference type="Pfam" id="PF01250">
    <property type="entry name" value="Ribosomal_S6"/>
    <property type="match status" value="1"/>
</dbReference>
<evidence type="ECO:0000256" key="2">
    <source>
        <dbReference type="ARBA" id="ARBA00022730"/>
    </source>
</evidence>
<dbReference type="NCBIfam" id="TIGR00166">
    <property type="entry name" value="S6"/>
    <property type="match status" value="1"/>
</dbReference>
<keyword evidence="2 8" id="KW-0699">rRNA-binding</keyword>
<keyword evidence="4 8" id="KW-0689">Ribosomal protein</keyword>
<protein>
    <recommendedName>
        <fullName evidence="7 8">Small ribosomal subunit protein bS6</fullName>
    </recommendedName>
</protein>
<dbReference type="GO" id="GO:1990904">
    <property type="term" value="C:ribonucleoprotein complex"/>
    <property type="evidence" value="ECO:0007669"/>
    <property type="project" value="UniProtKB-KW"/>
</dbReference>
<feature type="compositionally biased region" description="Acidic residues" evidence="9">
    <location>
        <begin position="114"/>
        <end position="123"/>
    </location>
</feature>
<dbReference type="SUPFAM" id="SSF54995">
    <property type="entry name" value="Ribosomal protein S6"/>
    <property type="match status" value="1"/>
</dbReference>
<dbReference type="GO" id="GO:0003735">
    <property type="term" value="F:structural constituent of ribosome"/>
    <property type="evidence" value="ECO:0007669"/>
    <property type="project" value="InterPro"/>
</dbReference>
<dbReference type="CDD" id="cd00473">
    <property type="entry name" value="bS6"/>
    <property type="match status" value="1"/>
</dbReference>
<evidence type="ECO:0000256" key="1">
    <source>
        <dbReference type="ARBA" id="ARBA00009512"/>
    </source>
</evidence>
<dbReference type="InterPro" id="IPR014717">
    <property type="entry name" value="Transl_elong_EF1B/ribsomal_bS6"/>
</dbReference>
<proteinExistence type="inferred from homology"/>
<dbReference type="GO" id="GO:0006412">
    <property type="term" value="P:translation"/>
    <property type="evidence" value="ECO:0007669"/>
    <property type="project" value="UniProtKB-UniRule"/>
</dbReference>